<dbReference type="InterPro" id="IPR020843">
    <property type="entry name" value="ER"/>
</dbReference>
<gene>
    <name evidence="2" type="ORF">FAZ98_25820</name>
</gene>
<dbReference type="InterPro" id="IPR036291">
    <property type="entry name" value="NAD(P)-bd_dom_sf"/>
</dbReference>
<dbReference type="InterPro" id="IPR011032">
    <property type="entry name" value="GroES-like_sf"/>
</dbReference>
<dbReference type="RefSeq" id="WP_158955373.1">
    <property type="nucleotide sequence ID" value="NZ_CP046915.1"/>
</dbReference>
<dbReference type="GO" id="GO:0016491">
    <property type="term" value="F:oxidoreductase activity"/>
    <property type="evidence" value="ECO:0007669"/>
    <property type="project" value="InterPro"/>
</dbReference>
<dbReference type="PANTHER" id="PTHR45033">
    <property type="match status" value="1"/>
</dbReference>
<dbReference type="SUPFAM" id="SSF50129">
    <property type="entry name" value="GroES-like"/>
    <property type="match status" value="1"/>
</dbReference>
<evidence type="ECO:0000259" key="1">
    <source>
        <dbReference type="SMART" id="SM00829"/>
    </source>
</evidence>
<dbReference type="Pfam" id="PF00107">
    <property type="entry name" value="ADH_zinc_N"/>
    <property type="match status" value="1"/>
</dbReference>
<dbReference type="InterPro" id="IPR013149">
    <property type="entry name" value="ADH-like_C"/>
</dbReference>
<dbReference type="EMBL" id="CP046915">
    <property type="protein sequence ID" value="QGZ65191.1"/>
    <property type="molecule type" value="Genomic_DNA"/>
</dbReference>
<evidence type="ECO:0000313" key="2">
    <source>
        <dbReference type="EMBL" id="QGZ65191.1"/>
    </source>
</evidence>
<dbReference type="Gene3D" id="3.40.50.720">
    <property type="entry name" value="NAD(P)-binding Rossmann-like Domain"/>
    <property type="match status" value="1"/>
</dbReference>
<dbReference type="CDD" id="cd08276">
    <property type="entry name" value="MDR7"/>
    <property type="match status" value="1"/>
</dbReference>
<dbReference type="AlphaFoldDB" id="A0A7Z2GNR4"/>
<dbReference type="KEGG" id="pacs:FAZ98_25820"/>
<dbReference type="SUPFAM" id="SSF51735">
    <property type="entry name" value="NAD(P)-binding Rossmann-fold domains"/>
    <property type="match status" value="1"/>
</dbReference>
<dbReference type="OrthoDB" id="9787435at2"/>
<dbReference type="InterPro" id="IPR013154">
    <property type="entry name" value="ADH-like_N"/>
</dbReference>
<sequence length="336" mass="34906">MQAFQLTAGETYRLQRSDLPTPAPRAGEVLVKLHAASLNYLDLMVARGRFGEIAPGFIPGTDGAGEIAALGECVEGWAVGERVIVGTFADWAAGPYTHEAGKRIRGVSMPGSLAQYAVVPVTALVRLPASLSYREAASLPIAATTAWNGLVAGAVRPGSTVALLGTGGVSLFALQLAKAAGARVLIASSSDAKLERARALGADDLVNYRTTPAWDEAMLAATGGRGADLVLETVGPATFQRSINVAAIGGTIFTLGFVSGMDVTFPVLAIMLKTLKIVGSQTGSTANLAEVTRAIAQSRIEPVIDRVFAFEETPQAYAYLQEAHHFGKVVVDIAAG</sequence>
<accession>A0A7Z2GNR4</accession>
<name>A0A7Z2GNR4_9BURK</name>
<organism evidence="2 3">
    <name type="scientific">Paraburkholderia acidisoli</name>
    <dbReference type="NCBI Taxonomy" id="2571748"/>
    <lineage>
        <taxon>Bacteria</taxon>
        <taxon>Pseudomonadati</taxon>
        <taxon>Pseudomonadota</taxon>
        <taxon>Betaproteobacteria</taxon>
        <taxon>Burkholderiales</taxon>
        <taxon>Burkholderiaceae</taxon>
        <taxon>Paraburkholderia</taxon>
    </lineage>
</organism>
<feature type="domain" description="Enoyl reductase (ER)" evidence="1">
    <location>
        <begin position="9"/>
        <end position="331"/>
    </location>
</feature>
<dbReference type="SMART" id="SM00829">
    <property type="entry name" value="PKS_ER"/>
    <property type="match status" value="1"/>
</dbReference>
<dbReference type="InterPro" id="IPR052711">
    <property type="entry name" value="Zinc_ADH-like"/>
</dbReference>
<protein>
    <submittedName>
        <fullName evidence="2">Zinc-binding dehydrogenase</fullName>
    </submittedName>
</protein>
<dbReference type="PANTHER" id="PTHR45033:SF2">
    <property type="entry name" value="ZINC-TYPE ALCOHOL DEHYDROGENASE-LIKE PROTEIN C1773.06C"/>
    <property type="match status" value="1"/>
</dbReference>
<proteinExistence type="predicted"/>
<reference evidence="2 3" key="1">
    <citation type="submission" date="2019-12" db="EMBL/GenBank/DDBJ databases">
        <title>Paraburkholderia acidiphila 7Q-K02 sp. nov and Paraburkholderia acidisoli DHF22 sp. nov., two strains isolated from forest soil.</title>
        <authorList>
            <person name="Gao Z."/>
            <person name="Qiu L."/>
        </authorList>
    </citation>
    <scope>NUCLEOTIDE SEQUENCE [LARGE SCALE GENOMIC DNA]</scope>
    <source>
        <strain evidence="2 3">DHF22</strain>
    </source>
</reference>
<keyword evidence="3" id="KW-1185">Reference proteome</keyword>
<dbReference type="Gene3D" id="3.90.180.10">
    <property type="entry name" value="Medium-chain alcohol dehydrogenases, catalytic domain"/>
    <property type="match status" value="1"/>
</dbReference>
<evidence type="ECO:0000313" key="3">
    <source>
        <dbReference type="Proteomes" id="UP000433577"/>
    </source>
</evidence>
<dbReference type="Proteomes" id="UP000433577">
    <property type="component" value="Chromosome 3"/>
</dbReference>
<dbReference type="Pfam" id="PF08240">
    <property type="entry name" value="ADH_N"/>
    <property type="match status" value="1"/>
</dbReference>